<accession>A0ABT7HK29</accession>
<proteinExistence type="predicted"/>
<gene>
    <name evidence="2" type="ORF">QQA45_05030</name>
</gene>
<evidence type="ECO:0000256" key="1">
    <source>
        <dbReference type="SAM" id="Phobius"/>
    </source>
</evidence>
<name>A0ABT7HK29_9FUSO</name>
<keyword evidence="1" id="KW-0472">Membrane</keyword>
<keyword evidence="1" id="KW-1133">Transmembrane helix</keyword>
<dbReference type="RefSeq" id="WP_285153125.1">
    <property type="nucleotide sequence ID" value="NZ_JASSPP010000007.1"/>
</dbReference>
<evidence type="ECO:0000313" key="2">
    <source>
        <dbReference type="EMBL" id="MDK9580878.1"/>
    </source>
</evidence>
<protein>
    <submittedName>
        <fullName evidence="2">GerMN domain-containing protein</fullName>
    </submittedName>
</protein>
<sequence>MKKYILTICLVIAIVIVSIFSFFKNEISPIKNIVNVENTKNKEESNINIFVYNSKTDKIEETQIFVDNQKFIDYDDYVQYVIDNSSFVKPNMTLLAVYKLEDGNVLIKLSEEFKQLSNSSMKKFQISVTKTLKLAFPEINNIQIQVDSNN</sequence>
<keyword evidence="3" id="KW-1185">Reference proteome</keyword>
<organism evidence="2 3">
    <name type="scientific">Sneathia sanguinegens</name>
    <dbReference type="NCBI Taxonomy" id="40543"/>
    <lineage>
        <taxon>Bacteria</taxon>
        <taxon>Fusobacteriati</taxon>
        <taxon>Fusobacteriota</taxon>
        <taxon>Fusobacteriia</taxon>
        <taxon>Fusobacteriales</taxon>
        <taxon>Leptotrichiaceae</taxon>
        <taxon>Sneathia</taxon>
    </lineage>
</organism>
<keyword evidence="1" id="KW-0812">Transmembrane</keyword>
<comment type="caution">
    <text evidence="2">The sequence shown here is derived from an EMBL/GenBank/DDBJ whole genome shotgun (WGS) entry which is preliminary data.</text>
</comment>
<reference evidence="2 3" key="1">
    <citation type="submission" date="2023-06" db="EMBL/GenBank/DDBJ databases">
        <title>Antibody response to the Sneathia vaginalis cytopathogenic toxin A during pregnancy.</title>
        <authorList>
            <person name="Mccoy Z.T."/>
            <person name="Serrano M.G."/>
            <person name="Spaine K."/>
            <person name="Edwards D.J."/>
            <person name="Buck G.A."/>
            <person name="Jefferson K."/>
        </authorList>
    </citation>
    <scope>NUCLEOTIDE SEQUENCE [LARGE SCALE GENOMIC DNA]</scope>
    <source>
        <strain evidence="2 3">CCUG 42621</strain>
    </source>
</reference>
<dbReference type="Proteomes" id="UP001225134">
    <property type="component" value="Unassembled WGS sequence"/>
</dbReference>
<dbReference type="EMBL" id="JASSPP010000007">
    <property type="protein sequence ID" value="MDK9580878.1"/>
    <property type="molecule type" value="Genomic_DNA"/>
</dbReference>
<feature type="transmembrane region" description="Helical" evidence="1">
    <location>
        <begin position="5"/>
        <end position="23"/>
    </location>
</feature>
<evidence type="ECO:0000313" key="3">
    <source>
        <dbReference type="Proteomes" id="UP001225134"/>
    </source>
</evidence>